<gene>
    <name evidence="3" type="ORF">VLY81_11405</name>
</gene>
<dbReference type="RefSeq" id="WP_324668303.1">
    <property type="nucleotide sequence ID" value="NZ_CP141614.1"/>
</dbReference>
<keyword evidence="4" id="KW-1185">Reference proteome</keyword>
<feature type="compositionally biased region" description="Low complexity" evidence="1">
    <location>
        <begin position="72"/>
        <end position="82"/>
    </location>
</feature>
<dbReference type="PANTHER" id="PTHR34404:SF2">
    <property type="entry name" value="CONSERVED SERINE RICH PROTEIN"/>
    <property type="match status" value="1"/>
</dbReference>
<evidence type="ECO:0000259" key="2">
    <source>
        <dbReference type="SMART" id="SM00834"/>
    </source>
</evidence>
<dbReference type="EMBL" id="CP141614">
    <property type="protein sequence ID" value="WRP14023.1"/>
    <property type="molecule type" value="Genomic_DNA"/>
</dbReference>
<feature type="domain" description="Putative regulatory protein FmdB zinc ribbon" evidence="2">
    <location>
        <begin position="1"/>
        <end position="40"/>
    </location>
</feature>
<dbReference type="Pfam" id="PF09723">
    <property type="entry name" value="Zn_ribbon_8"/>
    <property type="match status" value="1"/>
</dbReference>
<dbReference type="Proteomes" id="UP001333102">
    <property type="component" value="Chromosome"/>
</dbReference>
<dbReference type="SMART" id="SM00834">
    <property type="entry name" value="CxxC_CXXC_SSSS"/>
    <property type="match status" value="1"/>
</dbReference>
<reference evidence="4" key="1">
    <citation type="submission" date="2023-12" db="EMBL/GenBank/DDBJ databases">
        <title>Novel isolates from deep terrestrial aquifers shed light on the physiology and ecology of the class Limnochordia.</title>
        <authorList>
            <person name="Karnachuk O.V."/>
            <person name="Lukina A.P."/>
            <person name="Avakyan M.R."/>
            <person name="Kadnikov V."/>
            <person name="Begmatov S."/>
            <person name="Beletsky A.V."/>
            <person name="Mardanov A.V."/>
            <person name="Ravin N.V."/>
        </authorList>
    </citation>
    <scope>NUCLEOTIDE SEQUENCE [LARGE SCALE GENOMIC DNA]</scope>
    <source>
        <strain evidence="4">LN</strain>
    </source>
</reference>
<feature type="region of interest" description="Disordered" evidence="1">
    <location>
        <begin position="63"/>
        <end position="82"/>
    </location>
</feature>
<proteinExistence type="predicted"/>
<protein>
    <submittedName>
        <fullName evidence="3">FmdB family zinc ribbon protein</fullName>
    </submittedName>
</protein>
<accession>A0ABZ1BNG3</accession>
<evidence type="ECO:0000313" key="3">
    <source>
        <dbReference type="EMBL" id="WRP14023.1"/>
    </source>
</evidence>
<dbReference type="InterPro" id="IPR013429">
    <property type="entry name" value="Regulatory_FmdB_Zinc_ribbon"/>
</dbReference>
<dbReference type="NCBIfam" id="TIGR02605">
    <property type="entry name" value="CxxC_CxxC_SSSS"/>
    <property type="match status" value="1"/>
</dbReference>
<dbReference type="PANTHER" id="PTHR34404">
    <property type="entry name" value="REGULATORY PROTEIN, FMDB FAMILY"/>
    <property type="match status" value="1"/>
</dbReference>
<organism evidence="3 4">
    <name type="scientific">Geochorda subterranea</name>
    <dbReference type="NCBI Taxonomy" id="3109564"/>
    <lineage>
        <taxon>Bacteria</taxon>
        <taxon>Bacillati</taxon>
        <taxon>Bacillota</taxon>
        <taxon>Limnochordia</taxon>
        <taxon>Limnochordales</taxon>
        <taxon>Geochordaceae</taxon>
        <taxon>Geochorda</taxon>
    </lineage>
</organism>
<evidence type="ECO:0000256" key="1">
    <source>
        <dbReference type="SAM" id="MobiDB-lite"/>
    </source>
</evidence>
<sequence length="82" mass="9006">MPTYEYRCERCGTFEAFQAITESPLQACPTCGGPVERLISRNVNILFKGSGFHVTDYRSKSYKDAAKKEESSVGSSGSSLDD</sequence>
<name>A0ABZ1BNG3_9FIRM</name>
<evidence type="ECO:0000313" key="4">
    <source>
        <dbReference type="Proteomes" id="UP001333102"/>
    </source>
</evidence>